<keyword evidence="1" id="KW-1133">Transmembrane helix</keyword>
<feature type="transmembrane region" description="Helical" evidence="1">
    <location>
        <begin position="66"/>
        <end position="86"/>
    </location>
</feature>
<keyword evidence="1" id="KW-0472">Membrane</keyword>
<organism evidence="2 3">
    <name type="scientific">Geothrix oryzae</name>
    <dbReference type="NCBI Taxonomy" id="2927975"/>
    <lineage>
        <taxon>Bacteria</taxon>
        <taxon>Pseudomonadati</taxon>
        <taxon>Acidobacteriota</taxon>
        <taxon>Holophagae</taxon>
        <taxon>Holophagales</taxon>
        <taxon>Holophagaceae</taxon>
        <taxon>Geothrix</taxon>
    </lineage>
</organism>
<dbReference type="EMBL" id="AP027079">
    <property type="protein sequence ID" value="BDU68453.1"/>
    <property type="molecule type" value="Genomic_DNA"/>
</dbReference>
<keyword evidence="1" id="KW-0812">Transmembrane</keyword>
<dbReference type="RefSeq" id="WP_286355090.1">
    <property type="nucleotide sequence ID" value="NZ_AP027079.1"/>
</dbReference>
<reference evidence="3" key="1">
    <citation type="journal article" date="2023" name="Int. J. Syst. Evol. Microbiol.">
        <title>Mesoterricola silvestris gen. nov., sp. nov., Mesoterricola sediminis sp. nov., Geothrix oryzae sp. nov., Geothrix edaphica sp. nov., Geothrix rubra sp. nov., and Geothrix limicola sp. nov., six novel members of Acidobacteriota isolated from soils.</title>
        <authorList>
            <person name="Itoh H."/>
            <person name="Sugisawa Y."/>
            <person name="Mise K."/>
            <person name="Xu Z."/>
            <person name="Kuniyasu M."/>
            <person name="Ushijima N."/>
            <person name="Kawano K."/>
            <person name="Kobayashi E."/>
            <person name="Shiratori Y."/>
            <person name="Masuda Y."/>
            <person name="Senoo K."/>
        </authorList>
    </citation>
    <scope>NUCLEOTIDE SEQUENCE [LARGE SCALE GENOMIC DNA]</scope>
    <source>
        <strain evidence="3">Red222</strain>
    </source>
</reference>
<gene>
    <name evidence="2" type="ORF">GETHOR_05540</name>
</gene>
<name>A0ABN6UUZ2_9BACT</name>
<dbReference type="Proteomes" id="UP001242010">
    <property type="component" value="Chromosome"/>
</dbReference>
<evidence type="ECO:0000256" key="1">
    <source>
        <dbReference type="SAM" id="Phobius"/>
    </source>
</evidence>
<keyword evidence="3" id="KW-1185">Reference proteome</keyword>
<evidence type="ECO:0000313" key="2">
    <source>
        <dbReference type="EMBL" id="BDU68453.1"/>
    </source>
</evidence>
<proteinExistence type="predicted"/>
<feature type="transmembrane region" description="Helical" evidence="1">
    <location>
        <begin position="12"/>
        <end position="35"/>
    </location>
</feature>
<protein>
    <recommendedName>
        <fullName evidence="4">DoxX family membrane protein</fullName>
    </recommendedName>
</protein>
<accession>A0ABN6UUZ2</accession>
<feature type="transmembrane region" description="Helical" evidence="1">
    <location>
        <begin position="93"/>
        <end position="115"/>
    </location>
</feature>
<sequence length="141" mass="14697">MREPSRPVLARWALRYARLALGAAFLSGIASRFGLWGPGRGYGSFANFLKYTAQVNSFMPASTIPFLAWAATAAELLLGLALLLPLRGGAARAVALGSAALLAVFGLAMALSFGLKEPLDYSVFSASSAALLLALHPSPDS</sequence>
<evidence type="ECO:0008006" key="4">
    <source>
        <dbReference type="Google" id="ProtNLM"/>
    </source>
</evidence>
<evidence type="ECO:0000313" key="3">
    <source>
        <dbReference type="Proteomes" id="UP001242010"/>
    </source>
</evidence>